<organism evidence="4 5">
    <name type="scientific">Aliiroseovarius pelagivivens</name>
    <dbReference type="NCBI Taxonomy" id="1639690"/>
    <lineage>
        <taxon>Bacteria</taxon>
        <taxon>Pseudomonadati</taxon>
        <taxon>Pseudomonadota</taxon>
        <taxon>Alphaproteobacteria</taxon>
        <taxon>Rhodobacterales</taxon>
        <taxon>Paracoccaceae</taxon>
        <taxon>Aliiroseovarius</taxon>
    </lineage>
</organism>
<keyword evidence="3" id="KW-1133">Transmembrane helix</keyword>
<evidence type="ECO:0000313" key="4">
    <source>
        <dbReference type="EMBL" id="SPF78695.1"/>
    </source>
</evidence>
<evidence type="ECO:0000256" key="3">
    <source>
        <dbReference type="SAM" id="Phobius"/>
    </source>
</evidence>
<dbReference type="RefSeq" id="WP_245924661.1">
    <property type="nucleotide sequence ID" value="NZ_OMOI01000002.1"/>
</dbReference>
<sequence length="421" mass="47024">MTQSPEAPKPKAEAEIDKDAATSHAEQDELDDDGWGSEGQDDKNLPPPRPHAKPARRRRRHNMIRRFFMLGVLAPILLATAYLYVIAKDQYASYLGFSVRAEDSASPVEMLGGITELAGSSSGTDTDVLFEFIQSQRIVRLVDERLDLRSMYHMPSDPIFGISPDVTIEGLQKFWGRVVKVFYDSGSGLIEVRVTAFSPEDAKAVADAIYEESTLMINKLTAVSREDTTSYARSELEKALERLSSARAAIQKFRLETQIIDPEADIVGRMGLLNSLQNQLASAQIDLDILMQTAREGDPRLVQSRRRVDVIEQRLEQERARFSATDGTVNGAYANLIGDYERLSIDKQFAEQAYLTALASLDMATAEAARKSRYLAAYIEPTLAETPQYPQRLVILVTLAGFLTGIWVVATMVYYSVRDRR</sequence>
<accession>A0A2R8ARP3</accession>
<evidence type="ECO:0000256" key="1">
    <source>
        <dbReference type="SAM" id="Coils"/>
    </source>
</evidence>
<feature type="transmembrane region" description="Helical" evidence="3">
    <location>
        <begin position="393"/>
        <end position="417"/>
    </location>
</feature>
<feature type="transmembrane region" description="Helical" evidence="3">
    <location>
        <begin position="67"/>
        <end position="87"/>
    </location>
</feature>
<dbReference type="PANTHER" id="PTHR32309:SF13">
    <property type="entry name" value="FERRIC ENTEROBACTIN TRANSPORT PROTEIN FEPE"/>
    <property type="match status" value="1"/>
</dbReference>
<dbReference type="GO" id="GO:0004713">
    <property type="term" value="F:protein tyrosine kinase activity"/>
    <property type="evidence" value="ECO:0007669"/>
    <property type="project" value="TreeGrafter"/>
</dbReference>
<proteinExistence type="predicted"/>
<dbReference type="PANTHER" id="PTHR32309">
    <property type="entry name" value="TYROSINE-PROTEIN KINASE"/>
    <property type="match status" value="1"/>
</dbReference>
<feature type="compositionally biased region" description="Basic and acidic residues" evidence="2">
    <location>
        <begin position="8"/>
        <end position="27"/>
    </location>
</feature>
<dbReference type="InterPro" id="IPR050445">
    <property type="entry name" value="Bact_polysacc_biosynth/exp"/>
</dbReference>
<evidence type="ECO:0000313" key="5">
    <source>
        <dbReference type="Proteomes" id="UP000244911"/>
    </source>
</evidence>
<gene>
    <name evidence="4" type="ORF">ALP8811_02625</name>
</gene>
<protein>
    <recommendedName>
        <fullName evidence="6">Capsular polysaccharide transport system permease protein</fullName>
    </recommendedName>
</protein>
<keyword evidence="3" id="KW-0472">Membrane</keyword>
<evidence type="ECO:0000256" key="2">
    <source>
        <dbReference type="SAM" id="MobiDB-lite"/>
    </source>
</evidence>
<evidence type="ECO:0008006" key="6">
    <source>
        <dbReference type="Google" id="ProtNLM"/>
    </source>
</evidence>
<name>A0A2R8ARP3_9RHOB</name>
<keyword evidence="5" id="KW-1185">Reference proteome</keyword>
<dbReference type="Proteomes" id="UP000244911">
    <property type="component" value="Unassembled WGS sequence"/>
</dbReference>
<reference evidence="4 5" key="1">
    <citation type="submission" date="2018-03" db="EMBL/GenBank/DDBJ databases">
        <authorList>
            <person name="Keele B.F."/>
        </authorList>
    </citation>
    <scope>NUCLEOTIDE SEQUENCE [LARGE SCALE GENOMIC DNA]</scope>
    <source>
        <strain evidence="4 5">CECT 8811</strain>
    </source>
</reference>
<keyword evidence="1" id="KW-0175">Coiled coil</keyword>
<dbReference type="EMBL" id="OMOI01000002">
    <property type="protein sequence ID" value="SPF78695.1"/>
    <property type="molecule type" value="Genomic_DNA"/>
</dbReference>
<keyword evidence="3" id="KW-0812">Transmembrane</keyword>
<feature type="region of interest" description="Disordered" evidence="2">
    <location>
        <begin position="1"/>
        <end position="58"/>
    </location>
</feature>
<dbReference type="AlphaFoldDB" id="A0A2R8ARP3"/>
<feature type="coiled-coil region" evidence="1">
    <location>
        <begin position="236"/>
        <end position="321"/>
    </location>
</feature>
<dbReference type="GO" id="GO:0005886">
    <property type="term" value="C:plasma membrane"/>
    <property type="evidence" value="ECO:0007669"/>
    <property type="project" value="TreeGrafter"/>
</dbReference>